<evidence type="ECO:0000313" key="3">
    <source>
        <dbReference type="Proteomes" id="UP001057877"/>
    </source>
</evidence>
<proteinExistence type="predicted"/>
<organism evidence="2 3">
    <name type="scientific">Paenibacillus spongiae</name>
    <dbReference type="NCBI Taxonomy" id="2909671"/>
    <lineage>
        <taxon>Bacteria</taxon>
        <taxon>Bacillati</taxon>
        <taxon>Bacillota</taxon>
        <taxon>Bacilli</taxon>
        <taxon>Bacillales</taxon>
        <taxon>Paenibacillaceae</taxon>
        <taxon>Paenibacillus</taxon>
    </lineage>
</organism>
<keyword evidence="3" id="KW-1185">Reference proteome</keyword>
<accession>A0ABY5SAL2</accession>
<dbReference type="InterPro" id="IPR036249">
    <property type="entry name" value="Thioredoxin-like_sf"/>
</dbReference>
<dbReference type="InterPro" id="IPR051548">
    <property type="entry name" value="Grx-like_ET"/>
</dbReference>
<evidence type="ECO:0000259" key="1">
    <source>
        <dbReference type="Pfam" id="PF00462"/>
    </source>
</evidence>
<dbReference type="InterPro" id="IPR002109">
    <property type="entry name" value="Glutaredoxin"/>
</dbReference>
<gene>
    <name evidence="2" type="ORF">L1F29_03655</name>
</gene>
<reference evidence="2" key="1">
    <citation type="submission" date="2022-01" db="EMBL/GenBank/DDBJ databases">
        <title>Paenibacillus spongiae sp. nov., isolated from marine sponge.</title>
        <authorList>
            <person name="Li Z."/>
            <person name="Zhang M."/>
        </authorList>
    </citation>
    <scope>NUCLEOTIDE SEQUENCE</scope>
    <source>
        <strain evidence="2">PHS-Z3</strain>
    </source>
</reference>
<dbReference type="Pfam" id="PF00462">
    <property type="entry name" value="Glutaredoxin"/>
    <property type="match status" value="1"/>
</dbReference>
<name>A0ABY5SAL2_9BACL</name>
<dbReference type="PANTHER" id="PTHR34386">
    <property type="entry name" value="GLUTAREDOXIN"/>
    <property type="match status" value="1"/>
</dbReference>
<dbReference type="Proteomes" id="UP001057877">
    <property type="component" value="Chromosome"/>
</dbReference>
<dbReference type="Gene3D" id="3.40.30.10">
    <property type="entry name" value="Glutaredoxin"/>
    <property type="match status" value="1"/>
</dbReference>
<dbReference type="EMBL" id="CP091430">
    <property type="protein sequence ID" value="UVI30971.1"/>
    <property type="molecule type" value="Genomic_DNA"/>
</dbReference>
<dbReference type="CDD" id="cd02976">
    <property type="entry name" value="NrdH"/>
    <property type="match status" value="1"/>
</dbReference>
<dbReference type="PANTHER" id="PTHR34386:SF1">
    <property type="entry name" value="GLUTAREDOXIN-LIKE PROTEIN NRDH"/>
    <property type="match status" value="1"/>
</dbReference>
<evidence type="ECO:0000313" key="2">
    <source>
        <dbReference type="EMBL" id="UVI30971.1"/>
    </source>
</evidence>
<feature type="domain" description="Glutaredoxin" evidence="1">
    <location>
        <begin position="5"/>
        <end position="63"/>
    </location>
</feature>
<dbReference type="SUPFAM" id="SSF52833">
    <property type="entry name" value="Thioredoxin-like"/>
    <property type="match status" value="1"/>
</dbReference>
<dbReference type="RefSeq" id="WP_258387034.1">
    <property type="nucleotide sequence ID" value="NZ_CP091430.1"/>
</dbReference>
<dbReference type="PROSITE" id="PS51354">
    <property type="entry name" value="GLUTAREDOXIN_2"/>
    <property type="match status" value="1"/>
</dbReference>
<sequence>MEETVKIYTIPTCSDCSYAKRYFKENEIPYTDFNCAEDPKYPEEVWNLTGKQIVPTIVIGDKVFIGFAENLSEISGLLNKA</sequence>
<protein>
    <submittedName>
        <fullName evidence="2">Glutaredoxin family protein</fullName>
    </submittedName>
</protein>